<reference evidence="1" key="1">
    <citation type="submission" date="2022-05" db="EMBL/GenBank/DDBJ databases">
        <title>Chromosome-level genome of Chaenocephalus aceratus.</title>
        <authorList>
            <person name="Park H."/>
        </authorList>
    </citation>
    <scope>NUCLEOTIDE SEQUENCE</scope>
    <source>
        <strain evidence="1">KU_202001</strain>
    </source>
</reference>
<evidence type="ECO:0000313" key="1">
    <source>
        <dbReference type="EMBL" id="KAI4822805.1"/>
    </source>
</evidence>
<gene>
    <name evidence="1" type="ORF">KUCAC02_008332</name>
</gene>
<evidence type="ECO:0000313" key="2">
    <source>
        <dbReference type="Proteomes" id="UP001057452"/>
    </source>
</evidence>
<keyword evidence="2" id="KW-1185">Reference proteome</keyword>
<organism evidence="1 2">
    <name type="scientific">Chaenocephalus aceratus</name>
    <name type="common">Blackfin icefish</name>
    <name type="synonym">Chaenichthys aceratus</name>
    <dbReference type="NCBI Taxonomy" id="36190"/>
    <lineage>
        <taxon>Eukaryota</taxon>
        <taxon>Metazoa</taxon>
        <taxon>Chordata</taxon>
        <taxon>Craniata</taxon>
        <taxon>Vertebrata</taxon>
        <taxon>Euteleostomi</taxon>
        <taxon>Actinopterygii</taxon>
        <taxon>Neopterygii</taxon>
        <taxon>Teleostei</taxon>
        <taxon>Neoteleostei</taxon>
        <taxon>Acanthomorphata</taxon>
        <taxon>Eupercaria</taxon>
        <taxon>Perciformes</taxon>
        <taxon>Notothenioidei</taxon>
        <taxon>Channichthyidae</taxon>
        <taxon>Chaenocephalus</taxon>
    </lineage>
</organism>
<feature type="non-terminal residue" evidence="1">
    <location>
        <position position="1"/>
    </location>
</feature>
<comment type="caution">
    <text evidence="1">The sequence shown here is derived from an EMBL/GenBank/DDBJ whole genome shotgun (WGS) entry which is preliminary data.</text>
</comment>
<accession>A0ACB9X9T0</accession>
<dbReference type="Proteomes" id="UP001057452">
    <property type="component" value="Chromosome 8"/>
</dbReference>
<proteinExistence type="predicted"/>
<name>A0ACB9X9T0_CHAAC</name>
<sequence length="518" mass="55883">DDPRLGIQKISLCKYSNKLLVAGTAGQVIVLGLSDERSEHTWTCRWWICCRPARVSPGRATTGLSPVSNPPLPPVLPASSACAVHAPASVTAVALHAEWNLISFGTIPGFGLFDYHRRNALLARCTLHPNDSLAMEGPLSRVKSLKKSLRQSFRRIRKSRVSGKKRPIATPTSKVQEANAALAEQRTWPPIQRRIEPRSADDSLSGVVRCLCFADTFLRDGTHHGATLVYAYALEVPGVGSGRVLSARGGREQCGVGGVAGEGGSTDAQSARVSISVLNGRGKPLPTVRSVSGPLHRARHEATLTLCSSLSEEQLKVSAKTKFKLTAHGACRVRKVALVCSAPRLRRTTASTLWCGLTNLGDMHLFTIPGLRPQGFNLVSPSEYERFFSLSAKSSPKRSALFSWTDRWSTHLPVTLSDCDGSTTQANGTHKNQMGQAEGQTEEPPIALSSPLMDPLLSSPLMDTPLDSPLSCADLTLDSTGEITVEDVRDFLTTVDEAENNLKNIKEEEGRSTGILIN</sequence>
<protein>
    <submittedName>
        <fullName evidence="1">Uncharacterized protein</fullName>
    </submittedName>
</protein>
<dbReference type="EMBL" id="CM043792">
    <property type="protein sequence ID" value="KAI4822805.1"/>
    <property type="molecule type" value="Genomic_DNA"/>
</dbReference>